<evidence type="ECO:0000313" key="8">
    <source>
        <dbReference type="Proteomes" id="UP000824469"/>
    </source>
</evidence>
<feature type="non-terminal residue" evidence="7">
    <location>
        <position position="1"/>
    </location>
</feature>
<dbReference type="PANTHER" id="PTHR23417:SF21">
    <property type="entry name" value="TRNA (GUANINE-N(7)-)-METHYLTRANSFERASE"/>
    <property type="match status" value="1"/>
</dbReference>
<dbReference type="GO" id="GO:0008176">
    <property type="term" value="F:tRNA (guanine(46)-N7)-methyltransferase activity"/>
    <property type="evidence" value="ECO:0007669"/>
    <property type="project" value="UniProtKB-EC"/>
</dbReference>
<evidence type="ECO:0000256" key="4">
    <source>
        <dbReference type="ARBA" id="ARBA00022679"/>
    </source>
</evidence>
<evidence type="ECO:0000256" key="1">
    <source>
        <dbReference type="ARBA" id="ARBA00000142"/>
    </source>
</evidence>
<keyword evidence="6" id="KW-0819">tRNA processing</keyword>
<accession>A0AA38LGD1</accession>
<dbReference type="PROSITE" id="PS51625">
    <property type="entry name" value="SAM_MT_TRMB"/>
    <property type="match status" value="1"/>
</dbReference>
<organism evidence="7 8">
    <name type="scientific">Taxus chinensis</name>
    <name type="common">Chinese yew</name>
    <name type="synonym">Taxus wallichiana var. chinensis</name>
    <dbReference type="NCBI Taxonomy" id="29808"/>
    <lineage>
        <taxon>Eukaryota</taxon>
        <taxon>Viridiplantae</taxon>
        <taxon>Streptophyta</taxon>
        <taxon>Embryophyta</taxon>
        <taxon>Tracheophyta</taxon>
        <taxon>Spermatophyta</taxon>
        <taxon>Pinopsida</taxon>
        <taxon>Pinidae</taxon>
        <taxon>Conifers II</taxon>
        <taxon>Cupressales</taxon>
        <taxon>Taxaceae</taxon>
        <taxon>Taxus</taxon>
    </lineage>
</organism>
<dbReference type="GO" id="GO:0043527">
    <property type="term" value="C:tRNA methyltransferase complex"/>
    <property type="evidence" value="ECO:0007669"/>
    <property type="project" value="TreeGrafter"/>
</dbReference>
<feature type="non-terminal residue" evidence="7">
    <location>
        <position position="174"/>
    </location>
</feature>
<keyword evidence="4" id="KW-0808">Transferase</keyword>
<gene>
    <name evidence="7" type="ORF">KI387_015839</name>
</gene>
<dbReference type="Gene3D" id="3.40.50.150">
    <property type="entry name" value="Vaccinia Virus protein VP39"/>
    <property type="match status" value="1"/>
</dbReference>
<comment type="catalytic activity">
    <reaction evidence="1">
        <text>guanosine(46) in tRNA + S-adenosyl-L-methionine = N(7)-methylguanosine(46) in tRNA + S-adenosyl-L-homocysteine</text>
        <dbReference type="Rhea" id="RHEA:42708"/>
        <dbReference type="Rhea" id="RHEA-COMP:10188"/>
        <dbReference type="Rhea" id="RHEA-COMP:10189"/>
        <dbReference type="ChEBI" id="CHEBI:57856"/>
        <dbReference type="ChEBI" id="CHEBI:59789"/>
        <dbReference type="ChEBI" id="CHEBI:74269"/>
        <dbReference type="ChEBI" id="CHEBI:74480"/>
        <dbReference type="EC" id="2.1.1.33"/>
    </reaction>
</comment>
<proteinExistence type="predicted"/>
<protein>
    <recommendedName>
        <fullName evidence="2">tRNA (guanine(46)-N(7))-methyltransferase</fullName>
        <ecNumber evidence="2">2.1.1.33</ecNumber>
    </recommendedName>
</protein>
<dbReference type="Proteomes" id="UP000824469">
    <property type="component" value="Unassembled WGS sequence"/>
</dbReference>
<dbReference type="EC" id="2.1.1.33" evidence="2"/>
<dbReference type="InterPro" id="IPR029063">
    <property type="entry name" value="SAM-dependent_MTases_sf"/>
</dbReference>
<dbReference type="InterPro" id="IPR003358">
    <property type="entry name" value="tRNA_(Gua-N-7)_MeTrfase_Trmb"/>
</dbReference>
<dbReference type="OMA" id="AMVSFDH"/>
<evidence type="ECO:0000256" key="6">
    <source>
        <dbReference type="ARBA" id="ARBA00022694"/>
    </source>
</evidence>
<keyword evidence="8" id="KW-1185">Reference proteome</keyword>
<sequence length="174" mass="19756">ASRQKSRELVDMEYAELNLKQNVRDKFGVVRIRQHVNPLKASLMAPVEPPDWENFFEDTRLPLMVDIGSGNGRFLLLLAKRFLGTKNFLGLDIRDKLVQRSQFWAKELAITNVHFMVANATFSFGTLVSTYPGPLTCVSILCPDPHFKNKHHKRRILQEPLVDAIINNLASGGQ</sequence>
<dbReference type="EMBL" id="JAHRHJ020000003">
    <property type="protein sequence ID" value="KAH9321200.1"/>
    <property type="molecule type" value="Genomic_DNA"/>
</dbReference>
<evidence type="ECO:0000256" key="5">
    <source>
        <dbReference type="ARBA" id="ARBA00022691"/>
    </source>
</evidence>
<dbReference type="Pfam" id="PF02390">
    <property type="entry name" value="Methyltransf_4"/>
    <property type="match status" value="1"/>
</dbReference>
<dbReference type="AlphaFoldDB" id="A0AA38LGD1"/>
<evidence type="ECO:0000256" key="2">
    <source>
        <dbReference type="ARBA" id="ARBA00011977"/>
    </source>
</evidence>
<evidence type="ECO:0000256" key="3">
    <source>
        <dbReference type="ARBA" id="ARBA00022603"/>
    </source>
</evidence>
<name>A0AA38LGD1_TAXCH</name>
<evidence type="ECO:0000313" key="7">
    <source>
        <dbReference type="EMBL" id="KAH9321200.1"/>
    </source>
</evidence>
<keyword evidence="3" id="KW-0489">Methyltransferase</keyword>
<dbReference type="SUPFAM" id="SSF53335">
    <property type="entry name" value="S-adenosyl-L-methionine-dependent methyltransferases"/>
    <property type="match status" value="1"/>
</dbReference>
<dbReference type="PANTHER" id="PTHR23417">
    <property type="entry name" value="3-DEOXY-D-MANNO-OCTULOSONIC-ACID TRANSFERASE/TRNA GUANINE-N 7 - -METHYLTRANSFERASE"/>
    <property type="match status" value="1"/>
</dbReference>
<reference evidence="7 8" key="1">
    <citation type="journal article" date="2021" name="Nat. Plants">
        <title>The Taxus genome provides insights into paclitaxel biosynthesis.</title>
        <authorList>
            <person name="Xiong X."/>
            <person name="Gou J."/>
            <person name="Liao Q."/>
            <person name="Li Y."/>
            <person name="Zhou Q."/>
            <person name="Bi G."/>
            <person name="Li C."/>
            <person name="Du R."/>
            <person name="Wang X."/>
            <person name="Sun T."/>
            <person name="Guo L."/>
            <person name="Liang H."/>
            <person name="Lu P."/>
            <person name="Wu Y."/>
            <person name="Zhang Z."/>
            <person name="Ro D.K."/>
            <person name="Shang Y."/>
            <person name="Huang S."/>
            <person name="Yan J."/>
        </authorList>
    </citation>
    <scope>NUCLEOTIDE SEQUENCE [LARGE SCALE GENOMIC DNA]</scope>
    <source>
        <strain evidence="7">Ta-2019</strain>
    </source>
</reference>
<keyword evidence="5" id="KW-0949">S-adenosyl-L-methionine</keyword>
<comment type="caution">
    <text evidence="7">The sequence shown here is derived from an EMBL/GenBank/DDBJ whole genome shotgun (WGS) entry which is preliminary data.</text>
</comment>
<dbReference type="CDD" id="cd02440">
    <property type="entry name" value="AdoMet_MTases"/>
    <property type="match status" value="1"/>
</dbReference>